<keyword evidence="2" id="KW-1185">Reference proteome</keyword>
<dbReference type="OrthoDB" id="289064at2"/>
<evidence type="ECO:0000313" key="2">
    <source>
        <dbReference type="Proteomes" id="UP000318288"/>
    </source>
</evidence>
<gene>
    <name evidence="1" type="ORF">Poly51_24160</name>
</gene>
<sequence>MNDTTTTKCLGSDDIETDQQTTDDCEAMIVCLNTRRFVIVRPSEKMNVWPCEGGWERIRQIHTGDRVIYQGKISIVRAVEVYR</sequence>
<dbReference type="Proteomes" id="UP000318288">
    <property type="component" value="Unassembled WGS sequence"/>
</dbReference>
<protein>
    <submittedName>
        <fullName evidence="1">Uncharacterized protein</fullName>
    </submittedName>
</protein>
<organism evidence="1 2">
    <name type="scientific">Rubripirellula tenax</name>
    <dbReference type="NCBI Taxonomy" id="2528015"/>
    <lineage>
        <taxon>Bacteria</taxon>
        <taxon>Pseudomonadati</taxon>
        <taxon>Planctomycetota</taxon>
        <taxon>Planctomycetia</taxon>
        <taxon>Pirellulales</taxon>
        <taxon>Pirellulaceae</taxon>
        <taxon>Rubripirellula</taxon>
    </lineage>
</organism>
<evidence type="ECO:0000313" key="1">
    <source>
        <dbReference type="EMBL" id="TWU56505.1"/>
    </source>
</evidence>
<proteinExistence type="predicted"/>
<accession>A0A5C6F5J4</accession>
<reference evidence="1 2" key="1">
    <citation type="submission" date="2019-02" db="EMBL/GenBank/DDBJ databases">
        <title>Deep-cultivation of Planctomycetes and their phenomic and genomic characterization uncovers novel biology.</title>
        <authorList>
            <person name="Wiegand S."/>
            <person name="Jogler M."/>
            <person name="Boedeker C."/>
            <person name="Pinto D."/>
            <person name="Vollmers J."/>
            <person name="Rivas-Marin E."/>
            <person name="Kohn T."/>
            <person name="Peeters S.H."/>
            <person name="Heuer A."/>
            <person name="Rast P."/>
            <person name="Oberbeckmann S."/>
            <person name="Bunk B."/>
            <person name="Jeske O."/>
            <person name="Meyerdierks A."/>
            <person name="Storesund J.E."/>
            <person name="Kallscheuer N."/>
            <person name="Luecker S."/>
            <person name="Lage O.M."/>
            <person name="Pohl T."/>
            <person name="Merkel B.J."/>
            <person name="Hornburger P."/>
            <person name="Mueller R.-W."/>
            <person name="Bruemmer F."/>
            <person name="Labrenz M."/>
            <person name="Spormann A.M."/>
            <person name="Op Den Camp H."/>
            <person name="Overmann J."/>
            <person name="Amann R."/>
            <person name="Jetten M.S.M."/>
            <person name="Mascher T."/>
            <person name="Medema M.H."/>
            <person name="Devos D.P."/>
            <person name="Kaster A.-K."/>
            <person name="Ovreas L."/>
            <person name="Rohde M."/>
            <person name="Galperin M.Y."/>
            <person name="Jogler C."/>
        </authorList>
    </citation>
    <scope>NUCLEOTIDE SEQUENCE [LARGE SCALE GENOMIC DNA]</scope>
    <source>
        <strain evidence="1 2">Poly51</strain>
    </source>
</reference>
<dbReference type="RefSeq" id="WP_146457628.1">
    <property type="nucleotide sequence ID" value="NZ_SJPW01000003.1"/>
</dbReference>
<dbReference type="EMBL" id="SJPW01000003">
    <property type="protein sequence ID" value="TWU56505.1"/>
    <property type="molecule type" value="Genomic_DNA"/>
</dbReference>
<comment type="caution">
    <text evidence="1">The sequence shown here is derived from an EMBL/GenBank/DDBJ whole genome shotgun (WGS) entry which is preliminary data.</text>
</comment>
<dbReference type="AlphaFoldDB" id="A0A5C6F5J4"/>
<name>A0A5C6F5J4_9BACT</name>